<dbReference type="GO" id="GO:0030313">
    <property type="term" value="C:cell envelope"/>
    <property type="evidence" value="ECO:0007669"/>
    <property type="project" value="UniProtKB-SubCell"/>
</dbReference>
<dbReference type="Pfam" id="PF09479">
    <property type="entry name" value="Flg_new"/>
    <property type="match status" value="6"/>
</dbReference>
<dbReference type="Proteomes" id="UP000018466">
    <property type="component" value="Unassembled WGS sequence"/>
</dbReference>
<dbReference type="Gene3D" id="3.10.100.10">
    <property type="entry name" value="Mannose-Binding Protein A, subunit A"/>
    <property type="match status" value="1"/>
</dbReference>
<dbReference type="InterPro" id="IPR013378">
    <property type="entry name" value="InlB-like_B-rpt"/>
</dbReference>
<dbReference type="RefSeq" id="WP_009531953.1">
    <property type="nucleotide sequence ID" value="NZ_JH590861.1"/>
</dbReference>
<evidence type="ECO:0000313" key="4">
    <source>
        <dbReference type="EMBL" id="EHO18650.1"/>
    </source>
</evidence>
<dbReference type="InterPro" id="IPR044060">
    <property type="entry name" value="Bacterial_rp_domain"/>
</dbReference>
<comment type="caution">
    <text evidence="4">The sequence shown here is derived from an EMBL/GenBank/DDBJ whole genome shotgun (WGS) entry which is preliminary data.</text>
</comment>
<protein>
    <recommendedName>
        <fullName evidence="3">Bacterial repeat domain-containing protein</fullName>
    </recommendedName>
</protein>
<feature type="chain" id="PRO_5041248813" description="Bacterial repeat domain-containing protein" evidence="2">
    <location>
        <begin position="34"/>
        <end position="1401"/>
    </location>
</feature>
<dbReference type="Gene3D" id="2.60.40.4270">
    <property type="entry name" value="Listeria-Bacteroides repeat domain"/>
    <property type="match status" value="6"/>
</dbReference>
<dbReference type="Pfam" id="PF18998">
    <property type="entry name" value="Flg_new_2"/>
    <property type="match status" value="1"/>
</dbReference>
<evidence type="ECO:0000259" key="3">
    <source>
        <dbReference type="Pfam" id="PF18998"/>
    </source>
</evidence>
<dbReference type="InterPro" id="IPR042229">
    <property type="entry name" value="Listeria/Bacterioides_rpt_sf"/>
</dbReference>
<dbReference type="GeneID" id="86939916"/>
<name>A0AA37DHM0_9FIRM</name>
<proteinExistence type="predicted"/>
<feature type="domain" description="Bacterial repeat" evidence="3">
    <location>
        <begin position="805"/>
        <end position="878"/>
    </location>
</feature>
<evidence type="ECO:0000313" key="5">
    <source>
        <dbReference type="Proteomes" id="UP000018466"/>
    </source>
</evidence>
<feature type="non-terminal residue" evidence="4">
    <location>
        <position position="1401"/>
    </location>
</feature>
<feature type="signal peptide" evidence="2">
    <location>
        <begin position="1"/>
        <end position="33"/>
    </location>
</feature>
<keyword evidence="5" id="KW-1185">Reference proteome</keyword>
<sequence length="1401" mass="148956">MRKRRNWSKRLLAGVLSAAMVALNISTAASAFAAPSAEEYREDAELINDLALPKDVQRQLQQKGSASPSDAAAKEKKAEDLTAGSARWGTPSNAAKVLHTQLDGVEIEVSAPAGVLPEGATLKARKLTEEEEKEVLEKINEHAEAAGKSATTQFLCDLTVLNAAGEPIQPDNTKGTLAVSFRNIAIVSAASAEIGTGEAEVEKRGVSVLHIDEAGDKVDTLREGLDENLPVLQAAAEHFSPFAVVNYQPTGTPLLSVAFQRLDYDNDSRLAYKLKDVTVTDTPGNGITSMNFQVGTGSIEGPTALTGTAVGSKTYQAFTDILAGHQFYQFIFPTALTPAEAQTFIETKLKFHLPSAGATQQLSISLGNGQNILPAGASISKATIPNPRTDKGDTAEHYYMYVEPNPGQLISWADSYNLAKTYRLNGMVGYLVTITSATEDNVLDNINNKGAWAGGNRWAPIGDADSIPAWPDNSATLRGTGQPYEAQSLNGSIGTGSHRRFRWQDGPEAGVEYYEQGVGPLNGMYNRFNPGEPNSAPGDAGVAVNGYESVMQVHAQVSPAAISGWNDLHNLTGYNYAPYNVQGFFVEFSAYKQTGTTVNQSIPLVTSDVAYVVVNGQKHYFSNLDDAIAWSNQNGNPPITLTNNTVVTRNIPAGVVINTNGKTLSVPTGSNVTNNGTINVTGGSSFLVQGSNGGFTNAGSGAVNVPLTITVNPRTVTATEPLTWNPSDVTVTGLIGNDRVTGVTVNFDNSQPVATTTTDNATPLAPTTLDNGTAGSTAIGTYTITYVPGPVTRNPHHYTVKFVANAPAGQTVTGSMPDQTLIGSAATADLTNHFAINGYTFNGWSGSNGQSYADGAHPANLVPTNNGVITMTANWTENQYDIHYHMNVTAGSRTASLAVNPNTAAHYKVTDPNITLAAPTWPGYTFGGWYDNSSLSGSPVSQLVTSAAPAGNRDYYAKWTRKNYTLSYDLHDSTPAGHPATNPDSGFTTYTVETPNHTFGTPTRPGYTFLGWYTDAGYTTPAPATLDTTQGDTNPTQLHAKWSAPLPYTITYVMNDAVPAGHPATNDAANPGGFQVTDPVITLRQPSRPGYDFQGWYSDAALTTPVGTINPASATNHTVYAKWSAAKTYTVQWTLNDGTPAGHPAVNPNTISSYTVEDADVAIAPATRTGYNFLGWFTDAALTNPVPATLHTMDAENKHYYAKWDSTPISYPVNYVLNDTPTTPATNPAVNLTSYTVETLPSPITVAQPLRNGYTFLGWYDNAAFTGAPVTQFSAMDAAPKTFYAKWSNANSYPVNFHLNDAAPAGHPAANPNTVTSYTVLDPDITIAPATRTGYDFEGWYDNPGFTGTAVTTLHTADAAAKDYYAKWSAPKTYTVQWDLNDGTPAGHAASNPNTVTSYTV</sequence>
<comment type="subcellular location">
    <subcellularLocation>
        <location evidence="1">Cell envelope</location>
    </subcellularLocation>
</comment>
<evidence type="ECO:0000256" key="2">
    <source>
        <dbReference type="SAM" id="SignalP"/>
    </source>
</evidence>
<organism evidence="4 5">
    <name type="scientific">Stomatobaculum longum</name>
    <dbReference type="NCBI Taxonomy" id="796942"/>
    <lineage>
        <taxon>Bacteria</taxon>
        <taxon>Bacillati</taxon>
        <taxon>Bacillota</taxon>
        <taxon>Clostridia</taxon>
        <taxon>Lachnospirales</taxon>
        <taxon>Lachnospiraceae</taxon>
        <taxon>Stomatobaculum</taxon>
    </lineage>
</organism>
<dbReference type="NCBIfam" id="TIGR02543">
    <property type="entry name" value="List_Bact_rpt"/>
    <property type="match status" value="7"/>
</dbReference>
<evidence type="ECO:0000256" key="1">
    <source>
        <dbReference type="ARBA" id="ARBA00004196"/>
    </source>
</evidence>
<dbReference type="EMBL" id="AGEL01000002">
    <property type="protein sequence ID" value="EHO18650.1"/>
    <property type="molecule type" value="Genomic_DNA"/>
</dbReference>
<accession>A0AA37DHM0</accession>
<dbReference type="InterPro" id="IPR016186">
    <property type="entry name" value="C-type_lectin-like/link_sf"/>
</dbReference>
<gene>
    <name evidence="4" type="ORF">HMPREF9623_00118</name>
</gene>
<keyword evidence="2" id="KW-0732">Signal</keyword>
<reference evidence="4 5" key="1">
    <citation type="submission" date="2011-10" db="EMBL/GenBank/DDBJ databases">
        <title>The Genome Sequence of Lachnospiraceae bacterium ACC2.</title>
        <authorList>
            <consortium name="The Broad Institute Genome Sequencing Platform"/>
            <person name="Earl A."/>
            <person name="Ward D."/>
            <person name="Feldgarden M."/>
            <person name="Gevers D."/>
            <person name="Sizova M."/>
            <person name="Hazen A."/>
            <person name="Epstein S."/>
            <person name="Young S.K."/>
            <person name="Zeng Q."/>
            <person name="Gargeya S."/>
            <person name="Fitzgerald M."/>
            <person name="Haas B."/>
            <person name="Abouelleil A."/>
            <person name="Alvarado L."/>
            <person name="Arachchi H.M."/>
            <person name="Berlin A."/>
            <person name="Brown A."/>
            <person name="Chapman S.B."/>
            <person name="Chen Z."/>
            <person name="Dunbar C."/>
            <person name="Freedman E."/>
            <person name="Gearin G."/>
            <person name="Goldberg J."/>
            <person name="Griggs A."/>
            <person name="Gujja S."/>
            <person name="Heiman D."/>
            <person name="Howarth C."/>
            <person name="Larson L."/>
            <person name="Lui A."/>
            <person name="MacDonald P.J.P."/>
            <person name="Montmayeur A."/>
            <person name="Murphy C."/>
            <person name="Neiman D."/>
            <person name="Pearson M."/>
            <person name="Priest M."/>
            <person name="Roberts A."/>
            <person name="Saif S."/>
            <person name="Shea T."/>
            <person name="Shenoy N."/>
            <person name="Sisk P."/>
            <person name="Stolte C."/>
            <person name="Sykes S."/>
            <person name="Wortman J."/>
            <person name="Nusbaum C."/>
            <person name="Birren B."/>
        </authorList>
    </citation>
    <scope>NUCLEOTIDE SEQUENCE [LARGE SCALE GENOMIC DNA]</scope>
    <source>
        <strain evidence="4 5">ACC2</strain>
    </source>
</reference>